<keyword evidence="6" id="KW-0408">Iron</keyword>
<organism evidence="8 9">
    <name type="scientific">Diplodia intermedia</name>
    <dbReference type="NCBI Taxonomy" id="856260"/>
    <lineage>
        <taxon>Eukaryota</taxon>
        <taxon>Fungi</taxon>
        <taxon>Dikarya</taxon>
        <taxon>Ascomycota</taxon>
        <taxon>Pezizomycotina</taxon>
        <taxon>Dothideomycetes</taxon>
        <taxon>Dothideomycetes incertae sedis</taxon>
        <taxon>Botryosphaeriales</taxon>
        <taxon>Botryosphaeriaceae</taxon>
        <taxon>Diplodia</taxon>
    </lineage>
</organism>
<dbReference type="Proteomes" id="UP001521184">
    <property type="component" value="Unassembled WGS sequence"/>
</dbReference>
<evidence type="ECO:0000256" key="1">
    <source>
        <dbReference type="ARBA" id="ARBA00001971"/>
    </source>
</evidence>
<dbReference type="EMBL" id="JAKEKT020000169">
    <property type="protein sequence ID" value="KAL1633008.1"/>
    <property type="molecule type" value="Genomic_DNA"/>
</dbReference>
<evidence type="ECO:0000256" key="2">
    <source>
        <dbReference type="ARBA" id="ARBA00010617"/>
    </source>
</evidence>
<evidence type="ECO:0000256" key="4">
    <source>
        <dbReference type="ARBA" id="ARBA00022723"/>
    </source>
</evidence>
<keyword evidence="5" id="KW-0560">Oxidoreductase</keyword>
<comment type="caution">
    <text evidence="8">The sequence shown here is derived from an EMBL/GenBank/DDBJ whole genome shotgun (WGS) entry which is preliminary data.</text>
</comment>
<accession>A0ABR3T0A7</accession>
<dbReference type="InterPro" id="IPR001128">
    <property type="entry name" value="Cyt_P450"/>
</dbReference>
<dbReference type="SUPFAM" id="SSF48264">
    <property type="entry name" value="Cytochrome P450"/>
    <property type="match status" value="1"/>
</dbReference>
<comment type="similarity">
    <text evidence="2">Belongs to the cytochrome P450 family.</text>
</comment>
<evidence type="ECO:0000256" key="5">
    <source>
        <dbReference type="ARBA" id="ARBA00023002"/>
    </source>
</evidence>
<gene>
    <name evidence="8" type="ORF">SLS58_011240</name>
</gene>
<keyword evidence="9" id="KW-1185">Reference proteome</keyword>
<evidence type="ECO:0000313" key="9">
    <source>
        <dbReference type="Proteomes" id="UP001521184"/>
    </source>
</evidence>
<dbReference type="Pfam" id="PF00067">
    <property type="entry name" value="p450"/>
    <property type="match status" value="1"/>
</dbReference>
<evidence type="ECO:0000313" key="8">
    <source>
        <dbReference type="EMBL" id="KAL1633008.1"/>
    </source>
</evidence>
<keyword evidence="4" id="KW-0479">Metal-binding</keyword>
<comment type="cofactor">
    <cofactor evidence="1">
        <name>heme</name>
        <dbReference type="ChEBI" id="CHEBI:30413"/>
    </cofactor>
</comment>
<evidence type="ECO:0000256" key="6">
    <source>
        <dbReference type="ARBA" id="ARBA00023004"/>
    </source>
</evidence>
<evidence type="ECO:0000256" key="3">
    <source>
        <dbReference type="ARBA" id="ARBA00022617"/>
    </source>
</evidence>
<reference evidence="8 9" key="1">
    <citation type="journal article" date="2023" name="Plant Dis.">
        <title>First Report of Diplodia intermedia Causing Canker and Dieback Diseases on Apple Trees in Canada.</title>
        <authorList>
            <person name="Ellouze W."/>
            <person name="Ilyukhin E."/>
            <person name="Sulman M."/>
            <person name="Ali S."/>
        </authorList>
    </citation>
    <scope>NUCLEOTIDE SEQUENCE [LARGE SCALE GENOMIC DNA]</scope>
    <source>
        <strain evidence="8 9">M45-28</strain>
    </source>
</reference>
<proteinExistence type="inferred from homology"/>
<sequence>MLANLERRSLRDITLPDGTKVPRGTNMSVYSSRMWDPAVYGEDAGRFDGFRFLRLKQQGAPATATVSSSPDQFTFDLDKSICPSRFFVHEVKVALASLLLDYDVRLADGYTPKFVEFGFEIMVDPAPLVEVRRR</sequence>
<keyword evidence="7" id="KW-0503">Monooxygenase</keyword>
<dbReference type="PANTHER" id="PTHR46206">
    <property type="entry name" value="CYTOCHROME P450"/>
    <property type="match status" value="1"/>
</dbReference>
<dbReference type="Gene3D" id="1.10.630.10">
    <property type="entry name" value="Cytochrome P450"/>
    <property type="match status" value="1"/>
</dbReference>
<evidence type="ECO:0000256" key="7">
    <source>
        <dbReference type="ARBA" id="ARBA00023033"/>
    </source>
</evidence>
<dbReference type="PANTHER" id="PTHR46206:SF2">
    <property type="entry name" value="CYTOCHROME P450 MONOOXYGENASE AUSG-RELATED"/>
    <property type="match status" value="1"/>
</dbReference>
<name>A0ABR3T0A7_9PEZI</name>
<keyword evidence="3" id="KW-0349">Heme</keyword>
<protein>
    <submittedName>
        <fullName evidence="8">Uncharacterized protein</fullName>
    </submittedName>
</protein>
<dbReference type="InterPro" id="IPR036396">
    <property type="entry name" value="Cyt_P450_sf"/>
</dbReference>